<dbReference type="Proteomes" id="UP001290462">
    <property type="component" value="Unassembled WGS sequence"/>
</dbReference>
<dbReference type="Pfam" id="PF13743">
    <property type="entry name" value="Thioredoxin_5"/>
    <property type="match status" value="1"/>
</dbReference>
<dbReference type="Gene3D" id="3.40.30.10">
    <property type="entry name" value="Glutaredoxin"/>
    <property type="match status" value="1"/>
</dbReference>
<dbReference type="AlphaFoldDB" id="A0AAW9JY07"/>
<protein>
    <submittedName>
        <fullName evidence="1">DsbA family protein</fullName>
    </submittedName>
</protein>
<accession>A0AAW9JY07</accession>
<dbReference type="InterPro" id="IPR036249">
    <property type="entry name" value="Thioredoxin-like_sf"/>
</dbReference>
<name>A0AAW9JY07_CARML</name>
<dbReference type="GeneID" id="83605444"/>
<evidence type="ECO:0000313" key="1">
    <source>
        <dbReference type="EMBL" id="MDZ5758520.1"/>
    </source>
</evidence>
<evidence type="ECO:0000313" key="2">
    <source>
        <dbReference type="Proteomes" id="UP001290462"/>
    </source>
</evidence>
<organism evidence="1 2">
    <name type="scientific">Carnobacterium maltaromaticum</name>
    <name type="common">Carnobacterium piscicola</name>
    <dbReference type="NCBI Taxonomy" id="2751"/>
    <lineage>
        <taxon>Bacteria</taxon>
        <taxon>Bacillati</taxon>
        <taxon>Bacillota</taxon>
        <taxon>Bacilli</taxon>
        <taxon>Lactobacillales</taxon>
        <taxon>Carnobacteriaceae</taxon>
        <taxon>Carnobacterium</taxon>
    </lineage>
</organism>
<sequence length="230" mass="26762">MLAKPNDTTHSNSNFKRIIEIYLFVNPIGSKCYTSEKEVLSFVEGLEQKVHFRFIPFHNFQTVTKYMQFHNLPEKNLAFRNQICTSTYQASLAYKAALMQGKKKGRAYLMQLQSELIEDNSLFSENLLIQVAEKVNLDVEMFIEDKNSDFAKASYEEDQRIAREMQIESNPSMVVFDNQNDDYGLLVEDCISVDLLKKLCNPKSSLKENHKKMFIQTEHTPLQKKNLRVL</sequence>
<comment type="caution">
    <text evidence="1">The sequence shown here is derived from an EMBL/GenBank/DDBJ whole genome shotgun (WGS) entry which is preliminary data.</text>
</comment>
<proteinExistence type="predicted"/>
<dbReference type="EMBL" id="JAVBVO010000003">
    <property type="protein sequence ID" value="MDZ5758520.1"/>
    <property type="molecule type" value="Genomic_DNA"/>
</dbReference>
<reference evidence="1" key="1">
    <citation type="submission" date="2023-08" db="EMBL/GenBank/DDBJ databases">
        <title>Genomic characterization of piscicolin 126 produced by Carnobacterium maltaromaticum CM22 strain isolated from salmon (Salmo salar).</title>
        <authorList>
            <person name="Gonzalez-Gragera E."/>
            <person name="Garcia-Lopez J.D."/>
            <person name="Teso-Perez C."/>
            <person name="Gimenez-Hernandez I."/>
            <person name="Peralta-Sanchez J.M."/>
            <person name="Valdivia E."/>
            <person name="Montalban-Lopez M."/>
            <person name="Martin-Platero A.M."/>
            <person name="Banos A."/>
            <person name="Martinez-Bueno M."/>
        </authorList>
    </citation>
    <scope>NUCLEOTIDE SEQUENCE</scope>
    <source>
        <strain evidence="1">CM22</strain>
    </source>
</reference>
<dbReference type="SUPFAM" id="SSF52833">
    <property type="entry name" value="Thioredoxin-like"/>
    <property type="match status" value="1"/>
</dbReference>
<dbReference type="RefSeq" id="WP_010050643.1">
    <property type="nucleotide sequence ID" value="NZ_BJOJ01000010.1"/>
</dbReference>
<gene>
    <name evidence="1" type="ORF">RAK27_07560</name>
</gene>
<dbReference type="CDD" id="cd03025">
    <property type="entry name" value="DsbA_FrnE_like"/>
    <property type="match status" value="1"/>
</dbReference>